<reference evidence="2 4" key="1">
    <citation type="submission" date="2018-08" db="EMBL/GenBank/DDBJ databases">
        <title>Genomic investigation of the strawberry pathogen Phytophthora fragariae indicates pathogenicity is determined by transcriptional variation in three key races.</title>
        <authorList>
            <person name="Adams T.M."/>
            <person name="Armitage A.D."/>
            <person name="Sobczyk M.K."/>
            <person name="Bates H.J."/>
            <person name="Dunwell J.M."/>
            <person name="Nellist C.F."/>
            <person name="Harrison R.J."/>
        </authorList>
    </citation>
    <scope>NUCLEOTIDE SEQUENCE [LARGE SCALE GENOMIC DNA]</scope>
    <source>
        <strain evidence="2 4">A4</strain>
        <strain evidence="3 5">NOV-77</strain>
    </source>
</reference>
<gene>
    <name evidence="2" type="ORF">PF001_g17676</name>
    <name evidence="3" type="ORF">PF008_g19479</name>
</gene>
<name>A0A6A4CTC1_9STRA</name>
<sequence length="78" mass="8563">MGSHQVLPLPASDEVTVTIIADDTPKVDEVFEPRTLKRTVAVGTFYTVVSLGAFFTLVLAFKFISEGFVLLLTVTQHH</sequence>
<evidence type="ECO:0000313" key="5">
    <source>
        <dbReference type="Proteomes" id="UP000486351"/>
    </source>
</evidence>
<dbReference type="EMBL" id="QXGE01001299">
    <property type="protein sequence ID" value="KAE9294649.1"/>
    <property type="molecule type" value="Genomic_DNA"/>
</dbReference>
<dbReference type="Proteomes" id="UP000437068">
    <property type="component" value="Unassembled WGS sequence"/>
</dbReference>
<keyword evidence="1" id="KW-1133">Transmembrane helix</keyword>
<dbReference type="AlphaFoldDB" id="A0A6A4CTC1"/>
<dbReference type="EMBL" id="QXFY01001568">
    <property type="protein sequence ID" value="KAE9314492.1"/>
    <property type="molecule type" value="Genomic_DNA"/>
</dbReference>
<accession>A0A6A4CTC1</accession>
<dbReference type="Proteomes" id="UP000486351">
    <property type="component" value="Unassembled WGS sequence"/>
</dbReference>
<proteinExistence type="predicted"/>
<evidence type="ECO:0000256" key="1">
    <source>
        <dbReference type="SAM" id="Phobius"/>
    </source>
</evidence>
<comment type="caution">
    <text evidence="2">The sequence shown here is derived from an EMBL/GenBank/DDBJ whole genome shotgun (WGS) entry which is preliminary data.</text>
</comment>
<keyword evidence="1" id="KW-0812">Transmembrane</keyword>
<feature type="transmembrane region" description="Helical" evidence="1">
    <location>
        <begin position="40"/>
        <end position="61"/>
    </location>
</feature>
<organism evidence="2 4">
    <name type="scientific">Phytophthora fragariae</name>
    <dbReference type="NCBI Taxonomy" id="53985"/>
    <lineage>
        <taxon>Eukaryota</taxon>
        <taxon>Sar</taxon>
        <taxon>Stramenopiles</taxon>
        <taxon>Oomycota</taxon>
        <taxon>Peronosporomycetes</taxon>
        <taxon>Peronosporales</taxon>
        <taxon>Peronosporaceae</taxon>
        <taxon>Phytophthora</taxon>
    </lineage>
</organism>
<protein>
    <submittedName>
        <fullName evidence="2">Uncharacterized protein</fullName>
    </submittedName>
</protein>
<keyword evidence="1" id="KW-0472">Membrane</keyword>
<evidence type="ECO:0000313" key="2">
    <source>
        <dbReference type="EMBL" id="KAE9294649.1"/>
    </source>
</evidence>
<evidence type="ECO:0000313" key="4">
    <source>
        <dbReference type="Proteomes" id="UP000437068"/>
    </source>
</evidence>
<evidence type="ECO:0000313" key="3">
    <source>
        <dbReference type="EMBL" id="KAE9314492.1"/>
    </source>
</evidence>